<proteinExistence type="predicted"/>
<feature type="compositionally biased region" description="Low complexity" evidence="1">
    <location>
        <begin position="135"/>
        <end position="171"/>
    </location>
</feature>
<feature type="compositionally biased region" description="Gly residues" evidence="1">
    <location>
        <begin position="172"/>
        <end position="188"/>
    </location>
</feature>
<evidence type="ECO:0000313" key="2">
    <source>
        <dbReference type="EMBL" id="EOS51342.1"/>
    </source>
</evidence>
<comment type="caution">
    <text evidence="2">The sequence shown here is derived from an EMBL/GenBank/DDBJ whole genome shotgun (WGS) entry which is preliminary data.</text>
</comment>
<name>R9L6I6_9ACTN</name>
<organism evidence="2 3">
    <name type="scientific">Adlercreutzia caecimuris B7</name>
    <dbReference type="NCBI Taxonomy" id="1235794"/>
    <lineage>
        <taxon>Bacteria</taxon>
        <taxon>Bacillati</taxon>
        <taxon>Actinomycetota</taxon>
        <taxon>Coriobacteriia</taxon>
        <taxon>Eggerthellales</taxon>
        <taxon>Eggerthellaceae</taxon>
        <taxon>Adlercreutzia</taxon>
    </lineage>
</organism>
<evidence type="ECO:0000313" key="3">
    <source>
        <dbReference type="Proteomes" id="UP000014204"/>
    </source>
</evidence>
<accession>R9L6I6</accession>
<feature type="compositionally biased region" description="Low complexity" evidence="1">
    <location>
        <begin position="189"/>
        <end position="230"/>
    </location>
</feature>
<dbReference type="Proteomes" id="UP000014204">
    <property type="component" value="Unassembled WGS sequence"/>
</dbReference>
<sequence length="399" mass="41035">MAKGASVRRWPVVGRAFLRARMSPTLTALLSFAFVLMLVGTATYVAAIPGLAAESPLVRELFGRSAVAYGPEAPLAATGSERAIAGEVGDDGAFTANPNAVASLMDLRVAAASSDEAAGGAGSQRSPFAIGDGVPSPSSSRTSDSASGASSKKSASTKSDASGASGSKGSAGTPGGGEPGAGEGGSSGSGSSSNAGTPSNPNGAGDSSTDSSGSNSGSSSGNEPGNTGSETALPPSEGGPVPADMELRIRDALRSEYDILDNYAKRVYACADDYERLCMTDPKEPRQAAARAVDALLRECQVSGAHVSETVRIACGMSQEYGGIWATSRYIENYTALQHCYGDLESYLYELSHAWSGNCYFDVPSEHVDYWGTRIAVNKKTGRPQYLEDYESERKGARP</sequence>
<dbReference type="eggNOG" id="ENOG5031U3R">
    <property type="taxonomic scope" value="Bacteria"/>
</dbReference>
<protein>
    <submittedName>
        <fullName evidence="2">Uncharacterized protein</fullName>
    </submittedName>
</protein>
<gene>
    <name evidence="2" type="ORF">C811_00741</name>
</gene>
<dbReference type="AlphaFoldDB" id="R9L6I6"/>
<evidence type="ECO:0000256" key="1">
    <source>
        <dbReference type="SAM" id="MobiDB-lite"/>
    </source>
</evidence>
<feature type="region of interest" description="Disordered" evidence="1">
    <location>
        <begin position="117"/>
        <end position="243"/>
    </location>
</feature>
<keyword evidence="3" id="KW-1185">Reference proteome</keyword>
<dbReference type="EMBL" id="ASSY01000007">
    <property type="protein sequence ID" value="EOS51342.1"/>
    <property type="molecule type" value="Genomic_DNA"/>
</dbReference>
<dbReference type="HOGENOM" id="CLU_690257_0_0_11"/>
<reference evidence="2 3" key="1">
    <citation type="submission" date="2013-04" db="EMBL/GenBank/DDBJ databases">
        <title>The Genome Sequence of Enterorhabdus caecimuris B7.</title>
        <authorList>
            <consortium name="The Broad Institute Genomics Platform"/>
            <consortium name="The Broad Institute Genome Sequencing Center for Infectious Disease"/>
            <person name="Earl A."/>
            <person name="Xavier R."/>
            <person name="Elson C."/>
            <person name="Duck W."/>
            <person name="Walker B."/>
            <person name="Young S."/>
            <person name="Zeng Q."/>
            <person name="Gargeya S."/>
            <person name="Fitzgerald M."/>
            <person name="Haas B."/>
            <person name="Abouelleil A."/>
            <person name="Allen A.W."/>
            <person name="Alvarado L."/>
            <person name="Arachchi H.M."/>
            <person name="Berlin A.M."/>
            <person name="Chapman S.B."/>
            <person name="Gainer-Dewar J."/>
            <person name="Goldberg J."/>
            <person name="Griggs A."/>
            <person name="Gujja S."/>
            <person name="Hansen M."/>
            <person name="Howarth C."/>
            <person name="Imamovic A."/>
            <person name="Ireland A."/>
            <person name="Larimer J."/>
            <person name="McCowan C."/>
            <person name="Murphy C."/>
            <person name="Pearson M."/>
            <person name="Poon T.W."/>
            <person name="Priest M."/>
            <person name="Roberts A."/>
            <person name="Saif S."/>
            <person name="Shea T."/>
            <person name="Sisk P."/>
            <person name="Sykes S."/>
            <person name="Wortman J."/>
            <person name="Nusbaum C."/>
            <person name="Birren B."/>
        </authorList>
    </citation>
    <scope>NUCLEOTIDE SEQUENCE [LARGE SCALE GENOMIC DNA]</scope>
    <source>
        <strain evidence="2 3">B7</strain>
    </source>
</reference>